<organism evidence="2 3">
    <name type="scientific">Draconibacterium aestuarii</name>
    <dbReference type="NCBI Taxonomy" id="2998507"/>
    <lineage>
        <taxon>Bacteria</taxon>
        <taxon>Pseudomonadati</taxon>
        <taxon>Bacteroidota</taxon>
        <taxon>Bacteroidia</taxon>
        <taxon>Marinilabiliales</taxon>
        <taxon>Prolixibacteraceae</taxon>
        <taxon>Draconibacterium</taxon>
    </lineage>
</organism>
<proteinExistence type="predicted"/>
<gene>
    <name evidence="2" type="ORF">OU798_06805</name>
</gene>
<keyword evidence="1" id="KW-0732">Signal</keyword>
<evidence type="ECO:0000313" key="3">
    <source>
        <dbReference type="Proteomes" id="UP001145087"/>
    </source>
</evidence>
<dbReference type="AlphaFoldDB" id="A0A9X3J449"/>
<dbReference type="EMBL" id="JAPOHD010000012">
    <property type="protein sequence ID" value="MCY1720044.1"/>
    <property type="molecule type" value="Genomic_DNA"/>
</dbReference>
<dbReference type="Proteomes" id="UP001145087">
    <property type="component" value="Unassembled WGS sequence"/>
</dbReference>
<sequence length="250" mass="28457">MSNTKLLSLMVLLLLGGRLFAQESINTTPTTFKREVENPVFMPKGQWMTGGTFSYKQFNQNDFHFLVLDNWNGQNYNFKVTPYFMYAVKDNTGLGGKFSYRRNLKRIESMQIVIDKTIIDIKATEVLSHMFYGTAFLRSYLGLGDSKRFGLFVDTELTYGMGQGRSKKGLNEEITGTYQTTKEFEIGVVPGLVAFINDYVALEVSVNVLGLNFKKTDQEFNRVDHGSFTSVNTDFKLNLLTLNFGVSIYF</sequence>
<feature type="chain" id="PRO_5040724607" description="Outer membrane protein beta-barrel domain-containing protein" evidence="1">
    <location>
        <begin position="22"/>
        <end position="250"/>
    </location>
</feature>
<keyword evidence="3" id="KW-1185">Reference proteome</keyword>
<name>A0A9X3J449_9BACT</name>
<comment type="caution">
    <text evidence="2">The sequence shown here is derived from an EMBL/GenBank/DDBJ whole genome shotgun (WGS) entry which is preliminary data.</text>
</comment>
<accession>A0A9X3J449</accession>
<protein>
    <recommendedName>
        <fullName evidence="4">Outer membrane protein beta-barrel domain-containing protein</fullName>
    </recommendedName>
</protein>
<evidence type="ECO:0008006" key="4">
    <source>
        <dbReference type="Google" id="ProtNLM"/>
    </source>
</evidence>
<evidence type="ECO:0000313" key="2">
    <source>
        <dbReference type="EMBL" id="MCY1720044.1"/>
    </source>
</evidence>
<evidence type="ECO:0000256" key="1">
    <source>
        <dbReference type="SAM" id="SignalP"/>
    </source>
</evidence>
<reference evidence="2" key="1">
    <citation type="submission" date="2022-11" db="EMBL/GenBank/DDBJ databases">
        <title>Marilongibacter aestuarii gen. nov., sp. nov., isolated from tidal flat sediment.</title>
        <authorList>
            <person name="Jiayan W."/>
        </authorList>
    </citation>
    <scope>NUCLEOTIDE SEQUENCE</scope>
    <source>
        <strain evidence="2">Z1-6</strain>
    </source>
</reference>
<dbReference type="RefSeq" id="WP_343332375.1">
    <property type="nucleotide sequence ID" value="NZ_JAPOHD010000012.1"/>
</dbReference>
<feature type="signal peptide" evidence="1">
    <location>
        <begin position="1"/>
        <end position="21"/>
    </location>
</feature>